<dbReference type="GO" id="GO:0000271">
    <property type="term" value="P:polysaccharide biosynthetic process"/>
    <property type="evidence" value="ECO:0007669"/>
    <property type="project" value="UniProtKB-KW"/>
</dbReference>
<feature type="transmembrane region" description="Helical" evidence="4">
    <location>
        <begin position="12"/>
        <end position="33"/>
    </location>
</feature>
<dbReference type="RefSeq" id="WP_081875625.1">
    <property type="nucleotide sequence ID" value="NZ_BBIO01000015.1"/>
</dbReference>
<dbReference type="PANTHER" id="PTHR30576">
    <property type="entry name" value="COLANIC BIOSYNTHESIS UDP-GLUCOSE LIPID CARRIER TRANSFERASE"/>
    <property type="match status" value="1"/>
</dbReference>
<dbReference type="AlphaFoldDB" id="A0A081BDN7"/>
<reference evidence="6 7" key="1">
    <citation type="submission" date="2014-07" db="EMBL/GenBank/DDBJ databases">
        <title>Tepidicaulis marinum gen. nov., sp. nov., a novel marine bacterium denitrifying nitrate to nitrous oxide strictly under microaerobic conditions.</title>
        <authorList>
            <person name="Takeuchi M."/>
            <person name="Yamagishi T."/>
            <person name="Kamagata Y."/>
            <person name="Oshima K."/>
            <person name="Hattori M."/>
            <person name="Katayama T."/>
            <person name="Hanada S."/>
            <person name="Tamaki H."/>
            <person name="Marumo K."/>
            <person name="Maeda H."/>
            <person name="Nedachi M."/>
            <person name="Iwasaki W."/>
            <person name="Suwa Y."/>
            <person name="Sakata S."/>
        </authorList>
    </citation>
    <scope>NUCLEOTIDE SEQUENCE [LARGE SCALE GENOMIC DNA]</scope>
    <source>
        <strain evidence="6 7">MA2</strain>
    </source>
</reference>
<evidence type="ECO:0000259" key="5">
    <source>
        <dbReference type="Pfam" id="PF02397"/>
    </source>
</evidence>
<organism evidence="6 7">
    <name type="scientific">Tepidicaulis marinus</name>
    <dbReference type="NCBI Taxonomy" id="1333998"/>
    <lineage>
        <taxon>Bacteria</taxon>
        <taxon>Pseudomonadati</taxon>
        <taxon>Pseudomonadota</taxon>
        <taxon>Alphaproteobacteria</taxon>
        <taxon>Hyphomicrobiales</taxon>
        <taxon>Parvibaculaceae</taxon>
        <taxon>Tepidicaulis</taxon>
    </lineage>
</organism>
<keyword evidence="4" id="KW-1133">Transmembrane helix</keyword>
<dbReference type="eggNOG" id="COG2148">
    <property type="taxonomic scope" value="Bacteria"/>
</dbReference>
<keyword evidence="2" id="KW-0270">Exopolysaccharide synthesis</keyword>
<dbReference type="GO" id="GO:0016780">
    <property type="term" value="F:phosphotransferase activity, for other substituted phosphate groups"/>
    <property type="evidence" value="ECO:0007669"/>
    <property type="project" value="TreeGrafter"/>
</dbReference>
<evidence type="ECO:0000256" key="3">
    <source>
        <dbReference type="SAM" id="MobiDB-lite"/>
    </source>
</evidence>
<feature type="region of interest" description="Disordered" evidence="3">
    <location>
        <begin position="197"/>
        <end position="221"/>
    </location>
</feature>
<keyword evidence="4" id="KW-0812">Transmembrane</keyword>
<evidence type="ECO:0000313" key="7">
    <source>
        <dbReference type="Proteomes" id="UP000028702"/>
    </source>
</evidence>
<dbReference type="Pfam" id="PF02397">
    <property type="entry name" value="Bac_transf"/>
    <property type="match status" value="1"/>
</dbReference>
<evidence type="ECO:0000313" key="6">
    <source>
        <dbReference type="EMBL" id="GAK46155.1"/>
    </source>
</evidence>
<feature type="domain" description="Bacterial sugar transferase" evidence="5">
    <location>
        <begin position="7"/>
        <end position="181"/>
    </location>
</feature>
<name>A0A081BDN7_9HYPH</name>
<dbReference type="InterPro" id="IPR003362">
    <property type="entry name" value="Bact_transf"/>
</dbReference>
<evidence type="ECO:0000256" key="2">
    <source>
        <dbReference type="ARBA" id="ARBA00023169"/>
    </source>
</evidence>
<dbReference type="PANTHER" id="PTHR30576:SF8">
    <property type="entry name" value="UNDECAPRENYL-PHOSPHATE GALACTOSE PHOSPHOTRANSFERASE"/>
    <property type="match status" value="1"/>
</dbReference>
<dbReference type="STRING" id="1333998.M2A_2654"/>
<keyword evidence="6" id="KW-0808">Transferase</keyword>
<evidence type="ECO:0000256" key="1">
    <source>
        <dbReference type="ARBA" id="ARBA00006464"/>
    </source>
</evidence>
<sequence length="221" mass="25173">MAYRYLKRVIDIIGVFTAIVIAALPLAIIALAVRCSLGRPTLFRQERIGQHEQPFYLIKFRTMKDTYTPDGQLLADEERLTAFGRFLRASSLDELPELWNVLKGEMSLVGPRPLLPEYLPYYSERQARRHDVRPGLTGLAQVRGRNAISWETRLEADVEYVENLSLALDCEILLRTIATVFARKGISADGHATMPRFDEEVKARKQKYSRPQTDAIGHKEG</sequence>
<comment type="caution">
    <text evidence="6">The sequence shown here is derived from an EMBL/GenBank/DDBJ whole genome shotgun (WGS) entry which is preliminary data.</text>
</comment>
<protein>
    <submittedName>
        <fullName evidence="6">Undecaprenyl-phosphate galactosephosphotransferase</fullName>
    </submittedName>
</protein>
<dbReference type="Proteomes" id="UP000028702">
    <property type="component" value="Unassembled WGS sequence"/>
</dbReference>
<evidence type="ECO:0000256" key="4">
    <source>
        <dbReference type="SAM" id="Phobius"/>
    </source>
</evidence>
<keyword evidence="4" id="KW-0472">Membrane</keyword>
<accession>A0A081BDN7</accession>
<gene>
    <name evidence="6" type="ORF">M2A_2654</name>
</gene>
<proteinExistence type="inferred from homology"/>
<keyword evidence="7" id="KW-1185">Reference proteome</keyword>
<comment type="similarity">
    <text evidence="1">Belongs to the bacterial sugar transferase family.</text>
</comment>
<dbReference type="EMBL" id="BBIO01000015">
    <property type="protein sequence ID" value="GAK46155.1"/>
    <property type="molecule type" value="Genomic_DNA"/>
</dbReference>